<evidence type="ECO:0000256" key="13">
    <source>
        <dbReference type="SAM" id="MobiDB-lite"/>
    </source>
</evidence>
<evidence type="ECO:0000256" key="4">
    <source>
        <dbReference type="ARBA" id="ARBA00022723"/>
    </source>
</evidence>
<dbReference type="eggNOG" id="KOG0375">
    <property type="taxonomic scope" value="Eukaryota"/>
</dbReference>
<dbReference type="PRINTS" id="PR00114">
    <property type="entry name" value="STPHPHTASE"/>
</dbReference>
<evidence type="ECO:0000256" key="11">
    <source>
        <dbReference type="ARBA" id="ARBA00048336"/>
    </source>
</evidence>
<feature type="region of interest" description="Disordered" evidence="13">
    <location>
        <begin position="401"/>
        <end position="442"/>
    </location>
</feature>
<feature type="compositionally biased region" description="Basic and acidic residues" evidence="13">
    <location>
        <begin position="17"/>
        <end position="28"/>
    </location>
</feature>
<proteinExistence type="inferred from homology"/>
<evidence type="ECO:0000256" key="12">
    <source>
        <dbReference type="RuleBase" id="RU004273"/>
    </source>
</evidence>
<evidence type="ECO:0000256" key="8">
    <source>
        <dbReference type="ARBA" id="ARBA00022912"/>
    </source>
</evidence>
<keyword evidence="6" id="KW-0862">Zinc</keyword>
<organism evidence="15">
    <name type="scientific">Fonticula alba</name>
    <name type="common">Slime mold</name>
    <dbReference type="NCBI Taxonomy" id="691883"/>
    <lineage>
        <taxon>Eukaryota</taxon>
        <taxon>Rotosphaerida</taxon>
        <taxon>Fonticulaceae</taxon>
        <taxon>Fonticula</taxon>
    </lineage>
</organism>
<name>A0A058Z6Q8_FONAL</name>
<feature type="compositionally biased region" description="Low complexity" evidence="13">
    <location>
        <begin position="421"/>
        <end position="435"/>
    </location>
</feature>
<comment type="cofactor">
    <cofactor evidence="1">
        <name>Zn(2+)</name>
        <dbReference type="ChEBI" id="CHEBI:29105"/>
    </cofactor>
</comment>
<dbReference type="GO" id="GO:0097720">
    <property type="term" value="P:calcineurin-mediated signaling"/>
    <property type="evidence" value="ECO:0007669"/>
    <property type="project" value="InterPro"/>
</dbReference>
<dbReference type="InterPro" id="IPR006186">
    <property type="entry name" value="Ser/Thr-sp_prot-phosphatase"/>
</dbReference>
<dbReference type="EC" id="3.1.3.16" evidence="12"/>
<comment type="catalytic activity">
    <reaction evidence="10">
        <text>O-phospho-L-seryl-[protein] + H2O = L-seryl-[protein] + phosphate</text>
        <dbReference type="Rhea" id="RHEA:20629"/>
        <dbReference type="Rhea" id="RHEA-COMP:9863"/>
        <dbReference type="Rhea" id="RHEA-COMP:11604"/>
        <dbReference type="ChEBI" id="CHEBI:15377"/>
        <dbReference type="ChEBI" id="CHEBI:29999"/>
        <dbReference type="ChEBI" id="CHEBI:43474"/>
        <dbReference type="ChEBI" id="CHEBI:83421"/>
        <dbReference type="EC" id="3.1.3.16"/>
    </reaction>
</comment>
<dbReference type="AlphaFoldDB" id="A0A058Z6Q8"/>
<dbReference type="CDD" id="cd07416">
    <property type="entry name" value="MPP_PP2B"/>
    <property type="match status" value="1"/>
</dbReference>
<dbReference type="GO" id="GO:0046872">
    <property type="term" value="F:metal ion binding"/>
    <property type="evidence" value="ECO:0007669"/>
    <property type="project" value="UniProtKB-KW"/>
</dbReference>
<evidence type="ECO:0000256" key="3">
    <source>
        <dbReference type="ARBA" id="ARBA00009905"/>
    </source>
</evidence>
<dbReference type="SUPFAM" id="SSF56300">
    <property type="entry name" value="Metallo-dependent phosphatases"/>
    <property type="match status" value="1"/>
</dbReference>
<keyword evidence="8" id="KW-0904">Protein phosphatase</keyword>
<dbReference type="STRING" id="691883.A0A058Z6Q8"/>
<dbReference type="InterPro" id="IPR041751">
    <property type="entry name" value="MPP_PP2B"/>
</dbReference>
<feature type="compositionally biased region" description="Low complexity" evidence="13">
    <location>
        <begin position="560"/>
        <end position="581"/>
    </location>
</feature>
<dbReference type="GO" id="GO:0033192">
    <property type="term" value="F:calmodulin-dependent protein phosphatase activity"/>
    <property type="evidence" value="ECO:0007669"/>
    <property type="project" value="InterPro"/>
</dbReference>
<feature type="region of interest" description="Disordered" evidence="13">
    <location>
        <begin position="560"/>
        <end position="583"/>
    </location>
</feature>
<keyword evidence="7" id="KW-0112">Calmodulin-binding</keyword>
<evidence type="ECO:0000256" key="5">
    <source>
        <dbReference type="ARBA" id="ARBA00022801"/>
    </source>
</evidence>
<accession>A0A058Z6Q8</accession>
<dbReference type="PROSITE" id="PS00125">
    <property type="entry name" value="SER_THR_PHOSPHATASE"/>
    <property type="match status" value="1"/>
</dbReference>
<evidence type="ECO:0000313" key="16">
    <source>
        <dbReference type="Proteomes" id="UP000030693"/>
    </source>
</evidence>
<evidence type="ECO:0000256" key="9">
    <source>
        <dbReference type="ARBA" id="ARBA00023004"/>
    </source>
</evidence>
<evidence type="ECO:0000256" key="10">
    <source>
        <dbReference type="ARBA" id="ARBA00047761"/>
    </source>
</evidence>
<dbReference type="InterPro" id="IPR004843">
    <property type="entry name" value="Calcineurin-like_PHP"/>
</dbReference>
<evidence type="ECO:0000259" key="14">
    <source>
        <dbReference type="PROSITE" id="PS00125"/>
    </source>
</evidence>
<sequence length="599" mass="66130">MIEAGHERACWPGRPAAEGRKPLRRELETPPPVSTPLDDSVLFNDTEARPDQPIINVDALREHFSREGRLTTAQVHRIVDAATQILTAEPNVLHIPAPITICGDIHGQYYDLVKLLDVGGHPSETRYLFLGDYVDRGYFSVECVLYLFALKIAYPQNVFLLRGNHECRHLTDYFTFKLECITKYDEMLYDLLMLAFDALPLAAVVNKQFFCVHGGLSPSIQTPADVDKIDRFREPPSSGPMCDLLWSDPSEDYDESVSTDSYDHFQHNSTRGCSYFYTFAATCAFLERNKLLSVIRAHEAQDSGYRMYRKNPTTGFPSLITLFSAPNYLDVYNNKAAILKYDTNVMNIRQFSFSPHPYWLPNFMDVFSWSLPFVAEKISDMLGSVLSVVTEDELKQELAQGPVSLTPGQSPGLPSIVLPSEAGDTAGGETTTEEALVSDKDREARREAIRSKIMAVARMSRVFSVIREQHESIVQLKGLYGTGQLPQGLLAQGKAGIDAALQDFKSAQQADKPNEAMPPRRDDLEITSAVTAMRLGRRGSTGACSSTDNLLLAAQLQQQQQLGAAGSADSPDSAGADAPPSIATAVISLDSEMSEPADQ</sequence>
<evidence type="ECO:0000256" key="6">
    <source>
        <dbReference type="ARBA" id="ARBA00022833"/>
    </source>
</evidence>
<keyword evidence="9" id="KW-0408">Iron</keyword>
<dbReference type="RefSeq" id="XP_009496788.1">
    <property type="nucleotide sequence ID" value="XM_009498513.1"/>
</dbReference>
<dbReference type="InterPro" id="IPR043360">
    <property type="entry name" value="PP2B"/>
</dbReference>
<dbReference type="PANTHER" id="PTHR45673">
    <property type="entry name" value="SERINE/THREONINE-PROTEIN PHOSPHATASE 2B CATALYTIC SUBUNIT 1-RELATED"/>
    <property type="match status" value="1"/>
</dbReference>
<dbReference type="OrthoDB" id="5593063at2759"/>
<evidence type="ECO:0000256" key="7">
    <source>
        <dbReference type="ARBA" id="ARBA00022860"/>
    </source>
</evidence>
<dbReference type="SMART" id="SM00156">
    <property type="entry name" value="PP2Ac"/>
    <property type="match status" value="1"/>
</dbReference>
<keyword evidence="5 12" id="KW-0378">Hydrolase</keyword>
<dbReference type="InterPro" id="IPR029052">
    <property type="entry name" value="Metallo-depent_PP-like"/>
</dbReference>
<evidence type="ECO:0000256" key="2">
    <source>
        <dbReference type="ARBA" id="ARBA00001965"/>
    </source>
</evidence>
<feature type="domain" description="Serine/threonine specific protein phosphatases" evidence="14">
    <location>
        <begin position="161"/>
        <end position="166"/>
    </location>
</feature>
<dbReference type="Pfam" id="PF00149">
    <property type="entry name" value="Metallophos"/>
    <property type="match status" value="1"/>
</dbReference>
<keyword evidence="16" id="KW-1185">Reference proteome</keyword>
<evidence type="ECO:0000313" key="15">
    <source>
        <dbReference type="EMBL" id="KCV69217.1"/>
    </source>
</evidence>
<comment type="catalytic activity">
    <reaction evidence="11 12">
        <text>O-phospho-L-threonyl-[protein] + H2O = L-threonyl-[protein] + phosphate</text>
        <dbReference type="Rhea" id="RHEA:47004"/>
        <dbReference type="Rhea" id="RHEA-COMP:11060"/>
        <dbReference type="Rhea" id="RHEA-COMP:11605"/>
        <dbReference type="ChEBI" id="CHEBI:15377"/>
        <dbReference type="ChEBI" id="CHEBI:30013"/>
        <dbReference type="ChEBI" id="CHEBI:43474"/>
        <dbReference type="ChEBI" id="CHEBI:61977"/>
        <dbReference type="EC" id="3.1.3.16"/>
    </reaction>
</comment>
<dbReference type="Proteomes" id="UP000030693">
    <property type="component" value="Unassembled WGS sequence"/>
</dbReference>
<reference evidence="15" key="1">
    <citation type="submission" date="2013-04" db="EMBL/GenBank/DDBJ databases">
        <title>The Genome Sequence of Fonticula alba ATCC 38817.</title>
        <authorList>
            <consortium name="The Broad Institute Genomics Platform"/>
            <person name="Russ C."/>
            <person name="Cuomo C."/>
            <person name="Burger G."/>
            <person name="Gray M.W."/>
            <person name="Holland P.W.H."/>
            <person name="King N."/>
            <person name="Lang F.B.F."/>
            <person name="Roger A.J."/>
            <person name="Ruiz-Trillo I."/>
            <person name="Brown M."/>
            <person name="Walker B."/>
            <person name="Young S."/>
            <person name="Zeng Q."/>
            <person name="Gargeya S."/>
            <person name="Fitzgerald M."/>
            <person name="Haas B."/>
            <person name="Abouelleil A."/>
            <person name="Allen A.W."/>
            <person name="Alvarado L."/>
            <person name="Arachchi H.M."/>
            <person name="Berlin A.M."/>
            <person name="Chapman S.B."/>
            <person name="Gainer-Dewar J."/>
            <person name="Goldberg J."/>
            <person name="Griggs A."/>
            <person name="Gujja S."/>
            <person name="Hansen M."/>
            <person name="Howarth C."/>
            <person name="Imamovic A."/>
            <person name="Ireland A."/>
            <person name="Larimer J."/>
            <person name="McCowan C."/>
            <person name="Murphy C."/>
            <person name="Pearson M."/>
            <person name="Poon T.W."/>
            <person name="Priest M."/>
            <person name="Roberts A."/>
            <person name="Saif S."/>
            <person name="Shea T."/>
            <person name="Sisk P."/>
            <person name="Sykes S."/>
            <person name="Wortman J."/>
            <person name="Nusbaum C."/>
            <person name="Birren B."/>
        </authorList>
    </citation>
    <scope>NUCLEOTIDE SEQUENCE [LARGE SCALE GENOMIC DNA]</scope>
    <source>
        <strain evidence="15">ATCC 38817</strain>
    </source>
</reference>
<comment type="similarity">
    <text evidence="3">Belongs to the PPP phosphatase family. PP-2B subfamily.</text>
</comment>
<comment type="cofactor">
    <cofactor evidence="2">
        <name>Fe(3+)</name>
        <dbReference type="ChEBI" id="CHEBI:29034"/>
    </cofactor>
</comment>
<feature type="region of interest" description="Disordered" evidence="13">
    <location>
        <begin position="1"/>
        <end position="40"/>
    </location>
</feature>
<dbReference type="EMBL" id="KB932207">
    <property type="protein sequence ID" value="KCV69217.1"/>
    <property type="molecule type" value="Genomic_DNA"/>
</dbReference>
<evidence type="ECO:0000256" key="1">
    <source>
        <dbReference type="ARBA" id="ARBA00001947"/>
    </source>
</evidence>
<protein>
    <recommendedName>
        <fullName evidence="12">Serine/threonine-protein phosphatase</fullName>
        <ecNumber evidence="12">3.1.3.16</ecNumber>
    </recommendedName>
</protein>
<dbReference type="GeneID" id="20529359"/>
<dbReference type="OMA" id="GSRQKMQ"/>
<dbReference type="Gene3D" id="3.60.21.10">
    <property type="match status" value="1"/>
</dbReference>
<dbReference type="GO" id="GO:0005516">
    <property type="term" value="F:calmodulin binding"/>
    <property type="evidence" value="ECO:0007669"/>
    <property type="project" value="UniProtKB-KW"/>
</dbReference>
<keyword evidence="4" id="KW-0479">Metal-binding</keyword>
<gene>
    <name evidence="15" type="ORF">H696_04634</name>
</gene>